<dbReference type="OrthoDB" id="6141827at2759"/>
<reference evidence="1" key="1">
    <citation type="submission" date="2015-07" db="EMBL/GenBank/DDBJ databases">
        <title>MeaNS - Measles Nucleotide Surveillance Program.</title>
        <authorList>
            <person name="Tran T."/>
            <person name="Druce J."/>
        </authorList>
    </citation>
    <scope>NUCLEOTIDE SEQUENCE</scope>
    <source>
        <strain evidence="1">UCB-OBI-ISO-001</strain>
        <tissue evidence="1">Gonad</tissue>
    </source>
</reference>
<name>A0A0L8IC74_OCTBM</name>
<sequence length="155" mass="17563">ASIKNSLLQHIRKAHYYALMINTTPDQAHREQMSRVVRYINIDFEKKTVRVQESFLGFFQISQKDTASLVKVILNELDNDGLALTDSKSQCYDNAVIMAGNINGVQHRVKELNSQVLFVNCDNHSLNLVGLNAAKSDIAVISFFNVIDSFFAFFF</sequence>
<evidence type="ECO:0000313" key="1">
    <source>
        <dbReference type="EMBL" id="KOF99076.1"/>
    </source>
</evidence>
<gene>
    <name evidence="1" type="ORF">OCBIM_22020452mg</name>
</gene>
<organism evidence="1">
    <name type="scientific">Octopus bimaculoides</name>
    <name type="common">California two-spotted octopus</name>
    <dbReference type="NCBI Taxonomy" id="37653"/>
    <lineage>
        <taxon>Eukaryota</taxon>
        <taxon>Metazoa</taxon>
        <taxon>Spiralia</taxon>
        <taxon>Lophotrochozoa</taxon>
        <taxon>Mollusca</taxon>
        <taxon>Cephalopoda</taxon>
        <taxon>Coleoidea</taxon>
        <taxon>Octopodiformes</taxon>
        <taxon>Octopoda</taxon>
        <taxon>Incirrata</taxon>
        <taxon>Octopodidae</taxon>
        <taxon>Octopus</taxon>
    </lineage>
</organism>
<accession>A0A0L8IC74</accession>
<feature type="non-terminal residue" evidence="1">
    <location>
        <position position="1"/>
    </location>
</feature>
<dbReference type="AlphaFoldDB" id="A0A0L8IC74"/>
<dbReference type="STRING" id="37653.A0A0L8IC74"/>
<dbReference type="PANTHER" id="PTHR45749:SF21">
    <property type="entry name" value="DUF4371 DOMAIN-CONTAINING PROTEIN"/>
    <property type="match status" value="1"/>
</dbReference>
<proteinExistence type="predicted"/>
<dbReference type="EMBL" id="KQ416029">
    <property type="protein sequence ID" value="KOF99076.1"/>
    <property type="molecule type" value="Genomic_DNA"/>
</dbReference>
<protein>
    <submittedName>
        <fullName evidence="1">Uncharacterized protein</fullName>
    </submittedName>
</protein>
<dbReference type="PANTHER" id="PTHR45749">
    <property type="match status" value="1"/>
</dbReference>